<sequence length="112" mass="12646">MLLARPVMPVLEYILNYDYIVKELCVNKAKPQMHCNGKCHLMKELAKAAEKEKPASDKKVATQQAEVLFLTSTTNYTFKALPVIFTQKNSVGYHNLYTSLISVAVFRPPVNV</sequence>
<protein>
    <submittedName>
        <fullName evidence="1">Uncharacterized protein</fullName>
    </submittedName>
</protein>
<keyword evidence="2" id="KW-1185">Reference proteome</keyword>
<gene>
    <name evidence="1" type="ORF">Q766_05310</name>
</gene>
<dbReference type="EMBL" id="JRLY01000002">
    <property type="protein sequence ID" value="KGO94338.1"/>
    <property type="molecule type" value="Genomic_DNA"/>
</dbReference>
<dbReference type="eggNOG" id="ENOG5032ZRJ">
    <property type="taxonomic scope" value="Bacteria"/>
</dbReference>
<dbReference type="AlphaFoldDB" id="A0A0A2MSA3"/>
<reference evidence="1 2" key="1">
    <citation type="submission" date="2013-09" db="EMBL/GenBank/DDBJ databases">
        <authorList>
            <person name="Zeng Z."/>
            <person name="Chen C."/>
        </authorList>
    </citation>
    <scope>NUCLEOTIDE SEQUENCE [LARGE SCALE GENOMIC DNA]</scope>
    <source>
        <strain evidence="1 2">WB 4.1-42</strain>
    </source>
</reference>
<dbReference type="STRING" id="1121898.GCA_000422725_01506"/>
<proteinExistence type="predicted"/>
<comment type="caution">
    <text evidence="1">The sequence shown here is derived from an EMBL/GenBank/DDBJ whole genome shotgun (WGS) entry which is preliminary data.</text>
</comment>
<organism evidence="1 2">
    <name type="scientific">Flavobacterium subsaxonicum WB 4.1-42 = DSM 21790</name>
    <dbReference type="NCBI Taxonomy" id="1121898"/>
    <lineage>
        <taxon>Bacteria</taxon>
        <taxon>Pseudomonadati</taxon>
        <taxon>Bacteroidota</taxon>
        <taxon>Flavobacteriia</taxon>
        <taxon>Flavobacteriales</taxon>
        <taxon>Flavobacteriaceae</taxon>
        <taxon>Flavobacterium</taxon>
    </lineage>
</organism>
<evidence type="ECO:0000313" key="1">
    <source>
        <dbReference type="EMBL" id="KGO94338.1"/>
    </source>
</evidence>
<evidence type="ECO:0000313" key="2">
    <source>
        <dbReference type="Proteomes" id="UP000030111"/>
    </source>
</evidence>
<dbReference type="Proteomes" id="UP000030111">
    <property type="component" value="Unassembled WGS sequence"/>
</dbReference>
<accession>A0A0A2MSA3</accession>
<dbReference type="OrthoDB" id="980645at2"/>
<name>A0A0A2MSA3_9FLAO</name>